<sequence length="160" mass="17906">MWTGSLKHTRGWYGYDLPAGRFCTPAEDVYYLGDRSQLEVVEGIACLNLPGWVCPVYHYGERLQPRSGCGEHRQILVLQSRSGQREGTMLVALACDHVIKFRTARDPVRVPACMGRGPVGGVLMQQGNPVWLLSADRLIHHIEQVARHVDDDRSARRLAG</sequence>
<dbReference type="InterPro" id="IPR036061">
    <property type="entry name" value="CheW-like_dom_sf"/>
</dbReference>
<proteinExistence type="predicted"/>
<gene>
    <name evidence="1" type="ORF">AAIA72_16420</name>
</gene>
<dbReference type="GO" id="GO:0007165">
    <property type="term" value="P:signal transduction"/>
    <property type="evidence" value="ECO:0007669"/>
    <property type="project" value="InterPro"/>
</dbReference>
<name>A0AB39UW33_9GAMM</name>
<dbReference type="KEGG" id="tcd:AAIA72_16420"/>
<evidence type="ECO:0008006" key="2">
    <source>
        <dbReference type="Google" id="ProtNLM"/>
    </source>
</evidence>
<organism evidence="1">
    <name type="scientific">Thermohahella caldifontis</name>
    <dbReference type="NCBI Taxonomy" id="3142973"/>
    <lineage>
        <taxon>Bacteria</taxon>
        <taxon>Pseudomonadati</taxon>
        <taxon>Pseudomonadota</taxon>
        <taxon>Gammaproteobacteria</taxon>
        <taxon>Oceanospirillales</taxon>
        <taxon>Hahellaceae</taxon>
        <taxon>Thermohahella</taxon>
    </lineage>
</organism>
<dbReference type="RefSeq" id="WP_369601369.1">
    <property type="nucleotide sequence ID" value="NZ_CP154858.1"/>
</dbReference>
<accession>A0AB39UW33</accession>
<evidence type="ECO:0000313" key="1">
    <source>
        <dbReference type="EMBL" id="XDT72359.1"/>
    </source>
</evidence>
<dbReference type="EMBL" id="CP154858">
    <property type="protein sequence ID" value="XDT72359.1"/>
    <property type="molecule type" value="Genomic_DNA"/>
</dbReference>
<reference evidence="1" key="1">
    <citation type="submission" date="2024-05" db="EMBL/GenBank/DDBJ databases">
        <title>Genome sequencing of novel strain.</title>
        <authorList>
            <person name="Ganbat D."/>
            <person name="Ganbat S."/>
            <person name="Lee S.-J."/>
        </authorList>
    </citation>
    <scope>NUCLEOTIDE SEQUENCE</scope>
    <source>
        <strain evidence="1">SMD15-11</strain>
    </source>
</reference>
<protein>
    <recommendedName>
        <fullName evidence="2">CheW-like domain-containing protein</fullName>
    </recommendedName>
</protein>
<dbReference type="GO" id="GO:0006935">
    <property type="term" value="P:chemotaxis"/>
    <property type="evidence" value="ECO:0007669"/>
    <property type="project" value="InterPro"/>
</dbReference>
<dbReference type="AlphaFoldDB" id="A0AB39UW33"/>
<dbReference type="SUPFAM" id="SSF50341">
    <property type="entry name" value="CheW-like"/>
    <property type="match status" value="1"/>
</dbReference>